<dbReference type="RefSeq" id="WP_248737526.1">
    <property type="nucleotide sequence ID" value="NZ_CALBWS010000044.1"/>
</dbReference>
<gene>
    <name evidence="1" type="ORF">BACCIP111895_04495</name>
</gene>
<accession>A0ABN8KU39</accession>
<comment type="caution">
    <text evidence="1">The sequence shown here is derived from an EMBL/GenBank/DDBJ whole genome shotgun (WGS) entry which is preliminary data.</text>
</comment>
<proteinExistence type="predicted"/>
<evidence type="ECO:0000313" key="1">
    <source>
        <dbReference type="EMBL" id="CAH2717303.1"/>
    </source>
</evidence>
<evidence type="ECO:0000313" key="2">
    <source>
        <dbReference type="Proteomes" id="UP000838308"/>
    </source>
</evidence>
<dbReference type="EMBL" id="CALBWS010000044">
    <property type="protein sequence ID" value="CAH2717303.1"/>
    <property type="molecule type" value="Genomic_DNA"/>
</dbReference>
<reference evidence="1" key="1">
    <citation type="submission" date="2022-04" db="EMBL/GenBank/DDBJ databases">
        <authorList>
            <person name="Criscuolo A."/>
        </authorList>
    </citation>
    <scope>NUCLEOTIDE SEQUENCE</scope>
    <source>
        <strain evidence="1">CIP111895</strain>
    </source>
</reference>
<sequence>MKNICEFNQGIRSVQLIQRNLDLITAGLLLTGQLTISRLIIEPGGFALSVGGPLTGIARLEGKYGNKTLSLVIDVGDIILAVLLIIDQINVSGVFLGPGRFTINMSGPIFGIPKHDYTLPDIEKVFTQFRWIVTDYLNVDS</sequence>
<protein>
    <submittedName>
        <fullName evidence="1">Uncharacterized protein</fullName>
    </submittedName>
</protein>
<keyword evidence="2" id="KW-1185">Reference proteome</keyword>
<dbReference type="Proteomes" id="UP000838308">
    <property type="component" value="Unassembled WGS sequence"/>
</dbReference>
<name>A0ABN8KU39_9BACI</name>
<organism evidence="1 2">
    <name type="scientific">Neobacillus rhizosphaerae</name>
    <dbReference type="NCBI Taxonomy" id="2880965"/>
    <lineage>
        <taxon>Bacteria</taxon>
        <taxon>Bacillati</taxon>
        <taxon>Bacillota</taxon>
        <taxon>Bacilli</taxon>
        <taxon>Bacillales</taxon>
        <taxon>Bacillaceae</taxon>
        <taxon>Neobacillus</taxon>
    </lineage>
</organism>